<dbReference type="EMBL" id="CAIX01000025">
    <property type="protein sequence ID" value="CCI41827.1"/>
    <property type="molecule type" value="Genomic_DNA"/>
</dbReference>
<gene>
    <name evidence="1" type="ORF">BN9_026110</name>
</gene>
<organism evidence="1 2">
    <name type="scientific">Albugo candida</name>
    <dbReference type="NCBI Taxonomy" id="65357"/>
    <lineage>
        <taxon>Eukaryota</taxon>
        <taxon>Sar</taxon>
        <taxon>Stramenopiles</taxon>
        <taxon>Oomycota</taxon>
        <taxon>Peronosporomycetes</taxon>
        <taxon>Albuginales</taxon>
        <taxon>Albuginaceae</taxon>
        <taxon>Albugo</taxon>
    </lineage>
</organism>
<protein>
    <submittedName>
        <fullName evidence="1">Uncharacterized protein</fullName>
    </submittedName>
</protein>
<evidence type="ECO:0000313" key="2">
    <source>
        <dbReference type="Proteomes" id="UP000053237"/>
    </source>
</evidence>
<reference evidence="1 2" key="1">
    <citation type="submission" date="2012-05" db="EMBL/GenBank/DDBJ databases">
        <title>Recombination and specialization in a pathogen metapopulation.</title>
        <authorList>
            <person name="Gardiner A."/>
            <person name="Kemen E."/>
            <person name="Schultz-Larsen T."/>
            <person name="MacLean D."/>
            <person name="Van Oosterhout C."/>
            <person name="Jones J.D.G."/>
        </authorList>
    </citation>
    <scope>NUCLEOTIDE SEQUENCE [LARGE SCALE GENOMIC DNA]</scope>
    <source>
        <strain evidence="1 2">Ac Nc2</strain>
    </source>
</reference>
<proteinExistence type="predicted"/>
<accession>A0A024G578</accession>
<dbReference type="AlphaFoldDB" id="A0A024G578"/>
<dbReference type="Proteomes" id="UP000053237">
    <property type="component" value="Unassembled WGS sequence"/>
</dbReference>
<dbReference type="InParanoid" id="A0A024G578"/>
<sequence>MPLLHFLSQYSASSIRHESITLSSMELNQNIQAVQRIYVGTMCTLDVNTGLRSHYGKVIAVIFQLQRAVIVLLHDTYG</sequence>
<name>A0A024G578_9STRA</name>
<comment type="caution">
    <text evidence="1">The sequence shown here is derived from an EMBL/GenBank/DDBJ whole genome shotgun (WGS) entry which is preliminary data.</text>
</comment>
<keyword evidence="2" id="KW-1185">Reference proteome</keyword>
<evidence type="ECO:0000313" key="1">
    <source>
        <dbReference type="EMBL" id="CCI41827.1"/>
    </source>
</evidence>